<sequence length="80" mass="8954">MTAAGGLALMIIGAILRYAITWEPTWINLSILGTILMIGGAAGLVLGLVLTYTRRRRVERAQQPQQPYDQRYYQDPPPPR</sequence>
<proteinExistence type="predicted"/>
<feature type="compositionally biased region" description="Low complexity" evidence="1">
    <location>
        <begin position="62"/>
        <end position="74"/>
    </location>
</feature>
<organism evidence="3 4">
    <name type="scientific">Streptomyces beijiangensis</name>
    <dbReference type="NCBI Taxonomy" id="163361"/>
    <lineage>
        <taxon>Bacteria</taxon>
        <taxon>Bacillati</taxon>
        <taxon>Actinomycetota</taxon>
        <taxon>Actinomycetes</taxon>
        <taxon>Kitasatosporales</taxon>
        <taxon>Streptomycetaceae</taxon>
        <taxon>Streptomyces</taxon>
    </lineage>
</organism>
<keyword evidence="2" id="KW-0812">Transmembrane</keyword>
<evidence type="ECO:0000313" key="3">
    <source>
        <dbReference type="EMBL" id="MBO0512263.1"/>
    </source>
</evidence>
<evidence type="ECO:0000313" key="4">
    <source>
        <dbReference type="Proteomes" id="UP000664167"/>
    </source>
</evidence>
<dbReference type="EMBL" id="JAFLRJ010000094">
    <property type="protein sequence ID" value="MBO0512263.1"/>
    <property type="molecule type" value="Genomic_DNA"/>
</dbReference>
<dbReference type="RefSeq" id="WP_206961654.1">
    <property type="nucleotide sequence ID" value="NZ_BAAAJJ010000001.1"/>
</dbReference>
<keyword evidence="4" id="KW-1185">Reference proteome</keyword>
<keyword evidence="2" id="KW-1133">Transmembrane helix</keyword>
<gene>
    <name evidence="3" type="ORF">J0695_10635</name>
</gene>
<feature type="transmembrane region" description="Helical" evidence="2">
    <location>
        <begin position="29"/>
        <end position="52"/>
    </location>
</feature>
<feature type="region of interest" description="Disordered" evidence="1">
    <location>
        <begin position="58"/>
        <end position="80"/>
    </location>
</feature>
<evidence type="ECO:0000256" key="2">
    <source>
        <dbReference type="SAM" id="Phobius"/>
    </source>
</evidence>
<reference evidence="3" key="1">
    <citation type="submission" date="2021-03" db="EMBL/GenBank/DDBJ databases">
        <title>Streptomyces poriferae sp. nov., a novel marine sponge-derived Actinobacteria species with anti-MRSA activity.</title>
        <authorList>
            <person name="Sandoval-Powers M."/>
            <person name="Kralova S."/>
            <person name="Nguyen G.-S."/>
            <person name="Fawwal D."/>
            <person name="Degnes K."/>
            <person name="Klinkenberg G."/>
            <person name="Sletta H."/>
            <person name="Wentzel A."/>
            <person name="Liles M.R."/>
        </authorList>
    </citation>
    <scope>NUCLEOTIDE SEQUENCE</scope>
    <source>
        <strain evidence="3">DSM 41794</strain>
    </source>
</reference>
<protein>
    <submittedName>
        <fullName evidence="3">Uncharacterized protein</fullName>
    </submittedName>
</protein>
<accession>A0A939F5H3</accession>
<name>A0A939F5H3_9ACTN</name>
<comment type="caution">
    <text evidence="3">The sequence shown here is derived from an EMBL/GenBank/DDBJ whole genome shotgun (WGS) entry which is preliminary data.</text>
</comment>
<keyword evidence="2" id="KW-0472">Membrane</keyword>
<dbReference type="AlphaFoldDB" id="A0A939F5H3"/>
<evidence type="ECO:0000256" key="1">
    <source>
        <dbReference type="SAM" id="MobiDB-lite"/>
    </source>
</evidence>
<dbReference type="Proteomes" id="UP000664167">
    <property type="component" value="Unassembled WGS sequence"/>
</dbReference>